<evidence type="ECO:0000256" key="11">
    <source>
        <dbReference type="ARBA" id="ARBA00022840"/>
    </source>
</evidence>
<dbReference type="InterPro" id="IPR036890">
    <property type="entry name" value="HATPase_C_sf"/>
</dbReference>
<dbReference type="InterPro" id="IPR003594">
    <property type="entry name" value="HATPase_dom"/>
</dbReference>
<dbReference type="Gene3D" id="3.30.565.10">
    <property type="entry name" value="Histidine kinase-like ATPase, C-terminal domain"/>
    <property type="match status" value="1"/>
</dbReference>
<evidence type="ECO:0000256" key="6">
    <source>
        <dbReference type="ARBA" id="ARBA00022553"/>
    </source>
</evidence>
<dbReference type="InterPro" id="IPR048760">
    <property type="entry name" value="VP0354-like_sensor_dom"/>
</dbReference>
<organism evidence="18 19">
    <name type="scientific">Photobacterium proteolyticum</name>
    <dbReference type="NCBI Taxonomy" id="1903952"/>
    <lineage>
        <taxon>Bacteria</taxon>
        <taxon>Pseudomonadati</taxon>
        <taxon>Pseudomonadota</taxon>
        <taxon>Gammaproteobacteria</taxon>
        <taxon>Vibrionales</taxon>
        <taxon>Vibrionaceae</taxon>
        <taxon>Photobacterium</taxon>
    </lineage>
</organism>
<dbReference type="PROSITE" id="PS50113">
    <property type="entry name" value="PAC"/>
    <property type="match status" value="1"/>
</dbReference>
<dbReference type="InterPro" id="IPR013656">
    <property type="entry name" value="PAS_4"/>
</dbReference>
<dbReference type="InterPro" id="IPR005467">
    <property type="entry name" value="His_kinase_dom"/>
</dbReference>
<comment type="caution">
    <text evidence="18">The sequence shown here is derived from an EMBL/GenBank/DDBJ whole genome shotgun (WGS) entry which is preliminary data.</text>
</comment>
<dbReference type="InterPro" id="IPR035965">
    <property type="entry name" value="PAS-like_dom_sf"/>
</dbReference>
<dbReference type="Gene3D" id="1.10.287.130">
    <property type="match status" value="1"/>
</dbReference>
<dbReference type="Proteomes" id="UP000186905">
    <property type="component" value="Unassembled WGS sequence"/>
</dbReference>
<comment type="subcellular location">
    <subcellularLocation>
        <location evidence="2">Cell inner membrane</location>
    </subcellularLocation>
    <subcellularLocation>
        <location evidence="3">Cell membrane</location>
        <topology evidence="3">Multi-pass membrane protein</topology>
    </subcellularLocation>
</comment>
<evidence type="ECO:0000256" key="1">
    <source>
        <dbReference type="ARBA" id="ARBA00000085"/>
    </source>
</evidence>
<keyword evidence="5" id="KW-1003">Cell membrane</keyword>
<dbReference type="GO" id="GO:0000155">
    <property type="term" value="F:phosphorelay sensor kinase activity"/>
    <property type="evidence" value="ECO:0007669"/>
    <property type="project" value="InterPro"/>
</dbReference>
<dbReference type="SMART" id="SM00387">
    <property type="entry name" value="HATPase_c"/>
    <property type="match status" value="1"/>
</dbReference>
<reference evidence="18 19" key="1">
    <citation type="submission" date="2016-09" db="EMBL/GenBank/DDBJ databases">
        <title>Photobacterium proteolyticum sp. nov. a protease producing bacterium isolated from ocean sediments of Laizhou Bay.</title>
        <authorList>
            <person name="Li Y."/>
        </authorList>
    </citation>
    <scope>NUCLEOTIDE SEQUENCE [LARGE SCALE GENOMIC DNA]</scope>
    <source>
        <strain evidence="18 19">13-12</strain>
    </source>
</reference>
<keyword evidence="6" id="KW-0597">Phosphoprotein</keyword>
<dbReference type="InterPro" id="IPR001610">
    <property type="entry name" value="PAC"/>
</dbReference>
<dbReference type="GO" id="GO:0005524">
    <property type="term" value="F:ATP binding"/>
    <property type="evidence" value="ECO:0007669"/>
    <property type="project" value="UniProtKB-KW"/>
</dbReference>
<dbReference type="SUPFAM" id="SSF47384">
    <property type="entry name" value="Homodimeric domain of signal transducing histidine kinase"/>
    <property type="match status" value="1"/>
</dbReference>
<evidence type="ECO:0000313" key="19">
    <source>
        <dbReference type="Proteomes" id="UP000186905"/>
    </source>
</evidence>
<keyword evidence="14" id="KW-0472">Membrane</keyword>
<keyword evidence="12 14" id="KW-1133">Transmembrane helix</keyword>
<dbReference type="InterPro" id="IPR004358">
    <property type="entry name" value="Sig_transdc_His_kin-like_C"/>
</dbReference>
<keyword evidence="19" id="KW-1185">Reference proteome</keyword>
<dbReference type="NCBIfam" id="TIGR00229">
    <property type="entry name" value="sensory_box"/>
    <property type="match status" value="2"/>
</dbReference>
<dbReference type="SMART" id="SM00086">
    <property type="entry name" value="PAC"/>
    <property type="match status" value="1"/>
</dbReference>
<dbReference type="SUPFAM" id="SSF55785">
    <property type="entry name" value="PYP-like sensor domain (PAS domain)"/>
    <property type="match status" value="2"/>
</dbReference>
<feature type="transmembrane region" description="Helical" evidence="14">
    <location>
        <begin position="314"/>
        <end position="336"/>
    </location>
</feature>
<dbReference type="GO" id="GO:0005886">
    <property type="term" value="C:plasma membrane"/>
    <property type="evidence" value="ECO:0007669"/>
    <property type="project" value="UniProtKB-SubCell"/>
</dbReference>
<evidence type="ECO:0000256" key="7">
    <source>
        <dbReference type="ARBA" id="ARBA00022679"/>
    </source>
</evidence>
<evidence type="ECO:0000256" key="12">
    <source>
        <dbReference type="ARBA" id="ARBA00022989"/>
    </source>
</evidence>
<keyword evidence="9" id="KW-0547">Nucleotide-binding</keyword>
<evidence type="ECO:0000259" key="15">
    <source>
        <dbReference type="PROSITE" id="PS50109"/>
    </source>
</evidence>
<dbReference type="SMART" id="SM00091">
    <property type="entry name" value="PAS"/>
    <property type="match status" value="2"/>
</dbReference>
<dbReference type="EC" id="2.7.13.3" evidence="4"/>
<dbReference type="Pfam" id="PF08448">
    <property type="entry name" value="PAS_4"/>
    <property type="match status" value="1"/>
</dbReference>
<comment type="catalytic activity">
    <reaction evidence="1">
        <text>ATP + protein L-histidine = ADP + protein N-phospho-L-histidine.</text>
        <dbReference type="EC" id="2.7.13.3"/>
    </reaction>
</comment>
<feature type="domain" description="PAS" evidence="16">
    <location>
        <begin position="471"/>
        <end position="529"/>
    </location>
</feature>
<keyword evidence="7" id="KW-0808">Transferase</keyword>
<dbReference type="STRING" id="1903952.BIT28_09960"/>
<accession>A0A1Q9GL89</accession>
<keyword evidence="13" id="KW-0902">Two-component regulatory system</keyword>
<dbReference type="Pfam" id="PF00512">
    <property type="entry name" value="HisKA"/>
    <property type="match status" value="1"/>
</dbReference>
<feature type="domain" description="PAS" evidence="16">
    <location>
        <begin position="347"/>
        <end position="418"/>
    </location>
</feature>
<dbReference type="OrthoDB" id="9804951at2"/>
<dbReference type="InterPro" id="IPR003661">
    <property type="entry name" value="HisK_dim/P_dom"/>
</dbReference>
<dbReference type="InterPro" id="IPR029151">
    <property type="entry name" value="Sensor-like_sf"/>
</dbReference>
<sequence length="841" mass="95603">MDELGAPRHFVKQRQFYTELLLWLIPGWMAILGLMLVHYFLSVHNEQQYALHNERVIVELIEEVLDDSLSSMSSDAKLLSYMAGKQADAPAAQFKANLTDYFIQLASNQSSYDQVRFIDTSGREIVRVNNVDNRIHAVDEQHLQNKSRRYYFQRSVELAPDKVYISPMDLNVEGGKIQQPLNPTIRVGASVFGRDQQRTGVVVLNYKARQLIDKLLTISPTFIQHLFILNPEGIAVIQPASSSESAFSFNPEGAVDPQVLGLINREHTGQLQLGESFFTFTQTDTASNGNWTIISVFPEQRMNLARIAFTDRYLWLYIAALALLLLLAVVFSRYRLQARILRQKQRYEQQFRHILENIQLAAVSVNAEGRVVFCNDFFLNMVGYRREEVIGKNWVKTFTPKELQPQAAKALTQALEQGTDQPRAEGVVQSQSGEIHILSWTSTFSRIHQGQADAVTFVGEDVTEQQMTKDELQRLSHAVEQSQNSVMITDVSGRIVYVNPVFCELTGYGIDEVMGRTPKFLQSGEMPEDSYQALWLALQDGREWRGEFHNRKKNGEMYWERARISPVKNIEGQALYYVAVKQDITEEKRLAGEVERQMRERIQHEKLAAVGKVVNMIAHDLRNPLSSIKMALQIYARKEQDELSAISLDQVRYMEAILEDLMTYSRPDQFKPDWLDLNKLVELVTLTQQKLAKEKGVALDISFQPNLPTVYADPVKLRQALQNIIVNAIQAAESTENQSPCVKVATNIMMTEVGTRLLVDIDNNGPAIDPCLTEKVFEPFFTTKAKGTGLGLAIVKRIIDSHEGKIIIKPLNQKDSIWQGTRSRIQLPVAPASYNNNERIH</sequence>
<dbReference type="InterPro" id="IPR000014">
    <property type="entry name" value="PAS"/>
</dbReference>
<dbReference type="SMART" id="SM00388">
    <property type="entry name" value="HisKA"/>
    <property type="match status" value="1"/>
</dbReference>
<name>A0A1Q9GL89_9GAMM</name>
<evidence type="ECO:0000256" key="4">
    <source>
        <dbReference type="ARBA" id="ARBA00012438"/>
    </source>
</evidence>
<protein>
    <recommendedName>
        <fullName evidence="4">histidine kinase</fullName>
        <ecNumber evidence="4">2.7.13.3</ecNumber>
    </recommendedName>
</protein>
<dbReference type="AlphaFoldDB" id="A0A1Q9GL89"/>
<feature type="transmembrane region" description="Helical" evidence="14">
    <location>
        <begin position="20"/>
        <end position="41"/>
    </location>
</feature>
<evidence type="ECO:0000256" key="2">
    <source>
        <dbReference type="ARBA" id="ARBA00004533"/>
    </source>
</evidence>
<evidence type="ECO:0000259" key="16">
    <source>
        <dbReference type="PROSITE" id="PS50112"/>
    </source>
</evidence>
<dbReference type="Pfam" id="PF21623">
    <property type="entry name" value="HK_sensor_dom_bact"/>
    <property type="match status" value="1"/>
</dbReference>
<dbReference type="RefSeq" id="WP_075764823.1">
    <property type="nucleotide sequence ID" value="NZ_MJIL01000076.1"/>
</dbReference>
<dbReference type="PANTHER" id="PTHR43065:SF10">
    <property type="entry name" value="PEROXIDE STRESS-ACTIVATED HISTIDINE KINASE MAK3"/>
    <property type="match status" value="1"/>
</dbReference>
<dbReference type="CDD" id="cd00082">
    <property type="entry name" value="HisKA"/>
    <property type="match status" value="1"/>
</dbReference>
<evidence type="ECO:0000256" key="9">
    <source>
        <dbReference type="ARBA" id="ARBA00022741"/>
    </source>
</evidence>
<evidence type="ECO:0000256" key="14">
    <source>
        <dbReference type="SAM" id="Phobius"/>
    </source>
</evidence>
<dbReference type="PRINTS" id="PR00344">
    <property type="entry name" value="BCTRLSENSOR"/>
</dbReference>
<feature type="domain" description="PAC" evidence="17">
    <location>
        <begin position="544"/>
        <end position="596"/>
    </location>
</feature>
<dbReference type="SUPFAM" id="SSF55874">
    <property type="entry name" value="ATPase domain of HSP90 chaperone/DNA topoisomerase II/histidine kinase"/>
    <property type="match status" value="1"/>
</dbReference>
<evidence type="ECO:0000256" key="3">
    <source>
        <dbReference type="ARBA" id="ARBA00004651"/>
    </source>
</evidence>
<keyword evidence="11" id="KW-0067">ATP-binding</keyword>
<dbReference type="CDD" id="cd00130">
    <property type="entry name" value="PAS"/>
    <property type="match status" value="2"/>
</dbReference>
<gene>
    <name evidence="18" type="ORF">BIT28_09960</name>
</gene>
<proteinExistence type="predicted"/>
<dbReference type="Pfam" id="PF02518">
    <property type="entry name" value="HATPase_c"/>
    <property type="match status" value="1"/>
</dbReference>
<dbReference type="EMBL" id="MJIL01000076">
    <property type="protein sequence ID" value="OLQ75247.1"/>
    <property type="molecule type" value="Genomic_DNA"/>
</dbReference>
<dbReference type="InterPro" id="IPR036097">
    <property type="entry name" value="HisK_dim/P_sf"/>
</dbReference>
<evidence type="ECO:0000256" key="10">
    <source>
        <dbReference type="ARBA" id="ARBA00022777"/>
    </source>
</evidence>
<dbReference type="SUPFAM" id="SSF103190">
    <property type="entry name" value="Sensory domain-like"/>
    <property type="match status" value="2"/>
</dbReference>
<dbReference type="PANTHER" id="PTHR43065">
    <property type="entry name" value="SENSOR HISTIDINE KINASE"/>
    <property type="match status" value="1"/>
</dbReference>
<evidence type="ECO:0000259" key="17">
    <source>
        <dbReference type="PROSITE" id="PS50113"/>
    </source>
</evidence>
<dbReference type="Gene3D" id="3.30.450.20">
    <property type="entry name" value="PAS domain"/>
    <property type="match status" value="3"/>
</dbReference>
<dbReference type="Pfam" id="PF13426">
    <property type="entry name" value="PAS_9"/>
    <property type="match status" value="1"/>
</dbReference>
<evidence type="ECO:0000313" key="18">
    <source>
        <dbReference type="EMBL" id="OLQ75247.1"/>
    </source>
</evidence>
<keyword evidence="8 14" id="KW-0812">Transmembrane</keyword>
<evidence type="ECO:0000256" key="5">
    <source>
        <dbReference type="ARBA" id="ARBA00022475"/>
    </source>
</evidence>
<dbReference type="PROSITE" id="PS50112">
    <property type="entry name" value="PAS"/>
    <property type="match status" value="2"/>
</dbReference>
<feature type="domain" description="Histidine kinase" evidence="15">
    <location>
        <begin position="616"/>
        <end position="831"/>
    </location>
</feature>
<dbReference type="PROSITE" id="PS50109">
    <property type="entry name" value="HIS_KIN"/>
    <property type="match status" value="1"/>
</dbReference>
<keyword evidence="10 18" id="KW-0418">Kinase</keyword>
<evidence type="ECO:0000256" key="8">
    <source>
        <dbReference type="ARBA" id="ARBA00022692"/>
    </source>
</evidence>
<dbReference type="InterPro" id="IPR000700">
    <property type="entry name" value="PAS-assoc_C"/>
</dbReference>
<evidence type="ECO:0000256" key="13">
    <source>
        <dbReference type="ARBA" id="ARBA00023012"/>
    </source>
</evidence>